<dbReference type="AlphaFoldDB" id="A0A6A5ZVY2"/>
<reference evidence="7" key="1">
    <citation type="journal article" date="2020" name="Stud. Mycol.">
        <title>101 Dothideomycetes genomes: a test case for predicting lifestyles and emergence of pathogens.</title>
        <authorList>
            <person name="Haridas S."/>
            <person name="Albert R."/>
            <person name="Binder M."/>
            <person name="Bloem J."/>
            <person name="Labutti K."/>
            <person name="Salamov A."/>
            <person name="Andreopoulos B."/>
            <person name="Baker S."/>
            <person name="Barry K."/>
            <person name="Bills G."/>
            <person name="Bluhm B."/>
            <person name="Cannon C."/>
            <person name="Castanera R."/>
            <person name="Culley D."/>
            <person name="Daum C."/>
            <person name="Ezra D."/>
            <person name="Gonzalez J."/>
            <person name="Henrissat B."/>
            <person name="Kuo A."/>
            <person name="Liang C."/>
            <person name="Lipzen A."/>
            <person name="Lutzoni F."/>
            <person name="Magnuson J."/>
            <person name="Mondo S."/>
            <person name="Nolan M."/>
            <person name="Ohm R."/>
            <person name="Pangilinan J."/>
            <person name="Park H.-J."/>
            <person name="Ramirez L."/>
            <person name="Alfaro M."/>
            <person name="Sun H."/>
            <person name="Tritt A."/>
            <person name="Yoshinaga Y."/>
            <person name="Zwiers L.-H."/>
            <person name="Turgeon B."/>
            <person name="Goodwin S."/>
            <person name="Spatafora J."/>
            <person name="Crous P."/>
            <person name="Grigoriev I."/>
        </authorList>
    </citation>
    <scope>NUCLEOTIDE SEQUENCE</scope>
    <source>
        <strain evidence="7">CBS 119687</strain>
    </source>
</reference>
<dbReference type="Proteomes" id="UP000799771">
    <property type="component" value="Unassembled WGS sequence"/>
</dbReference>
<evidence type="ECO:0000256" key="2">
    <source>
        <dbReference type="ARBA" id="ARBA00006617"/>
    </source>
</evidence>
<organism evidence="7 8">
    <name type="scientific">Dothidotthia symphoricarpi CBS 119687</name>
    <dbReference type="NCBI Taxonomy" id="1392245"/>
    <lineage>
        <taxon>Eukaryota</taxon>
        <taxon>Fungi</taxon>
        <taxon>Dikarya</taxon>
        <taxon>Ascomycota</taxon>
        <taxon>Pezizomycotina</taxon>
        <taxon>Dothideomycetes</taxon>
        <taxon>Pleosporomycetidae</taxon>
        <taxon>Pleosporales</taxon>
        <taxon>Dothidotthiaceae</taxon>
        <taxon>Dothidotthia</taxon>
    </lineage>
</organism>
<evidence type="ECO:0000313" key="7">
    <source>
        <dbReference type="EMBL" id="KAF2123892.1"/>
    </source>
</evidence>
<dbReference type="InterPro" id="IPR036291">
    <property type="entry name" value="NAD(P)-bd_dom_sf"/>
</dbReference>
<sequence length="225" mass="23494">MATATLVGSTGLVGSNILTSLLAHPTFSAVYAYSRRDLPNASGSTKLKPLTSTDTASWPSLFPPSAKIFFSGLGTTRAAAGSVDAQRAIDYDLNLSLAKAAKAAGVETYVLISSSSANSASSMAYLKMKGQLEDGVKALNFKHTVILKPGVIQGTRTESRPAEAVVRGIAGALRKLSPMLTDFWVQDAAAIARAAVHAGVQCVEDKREPGVWELGQSDIVALGKQ</sequence>
<accession>A0A6A5ZVY2</accession>
<dbReference type="OrthoDB" id="430436at2759"/>
<dbReference type="Gene3D" id="3.40.50.720">
    <property type="entry name" value="NAD(P)-binding Rossmann-like Domain"/>
    <property type="match status" value="1"/>
</dbReference>
<dbReference type="Pfam" id="PF08732">
    <property type="entry name" value="HIM1"/>
    <property type="match status" value="1"/>
</dbReference>
<keyword evidence="6" id="KW-0472">Membrane</keyword>
<dbReference type="InterPro" id="IPR014843">
    <property type="entry name" value="Him1/Fmp52"/>
</dbReference>
<dbReference type="GO" id="GO:0005741">
    <property type="term" value="C:mitochondrial outer membrane"/>
    <property type="evidence" value="ECO:0007669"/>
    <property type="project" value="UniProtKB-SubCell"/>
</dbReference>
<gene>
    <name evidence="7" type="ORF">P153DRAFT_371222</name>
</gene>
<dbReference type="EMBL" id="ML977521">
    <property type="protein sequence ID" value="KAF2123892.1"/>
    <property type="molecule type" value="Genomic_DNA"/>
</dbReference>
<dbReference type="RefSeq" id="XP_033518286.1">
    <property type="nucleotide sequence ID" value="XM_033669214.1"/>
</dbReference>
<evidence type="ECO:0000256" key="3">
    <source>
        <dbReference type="ARBA" id="ARBA00022787"/>
    </source>
</evidence>
<comment type="similarity">
    <text evidence="2">Belongs to the FMP52 family.</text>
</comment>
<dbReference type="PANTHER" id="PTHR14097:SF7">
    <property type="entry name" value="OXIDOREDUCTASE HTATIP2"/>
    <property type="match status" value="1"/>
</dbReference>
<name>A0A6A5ZVY2_9PLEO</name>
<keyword evidence="3" id="KW-1000">Mitochondrion outer membrane</keyword>
<keyword evidence="4" id="KW-0809">Transit peptide</keyword>
<proteinExistence type="inferred from homology"/>
<dbReference type="FunFam" id="3.40.50.720:FF:000366">
    <property type="entry name" value="Protein FMP52, mitochondrial"/>
    <property type="match status" value="1"/>
</dbReference>
<comment type="subcellular location">
    <subcellularLocation>
        <location evidence="1">Mitochondrion outer membrane</location>
        <topology evidence="1">Peripheral membrane protein</topology>
    </subcellularLocation>
</comment>
<dbReference type="GO" id="GO:0051170">
    <property type="term" value="P:import into nucleus"/>
    <property type="evidence" value="ECO:0007669"/>
    <property type="project" value="TreeGrafter"/>
</dbReference>
<dbReference type="PANTHER" id="PTHR14097">
    <property type="entry name" value="OXIDOREDUCTASE HTATIP2"/>
    <property type="match status" value="1"/>
</dbReference>
<evidence type="ECO:0000256" key="4">
    <source>
        <dbReference type="ARBA" id="ARBA00022946"/>
    </source>
</evidence>
<dbReference type="SUPFAM" id="SSF51735">
    <property type="entry name" value="NAD(P)-binding Rossmann-fold domains"/>
    <property type="match status" value="1"/>
</dbReference>
<evidence type="ECO:0000256" key="6">
    <source>
        <dbReference type="ARBA" id="ARBA00023136"/>
    </source>
</evidence>
<evidence type="ECO:0000256" key="5">
    <source>
        <dbReference type="ARBA" id="ARBA00023128"/>
    </source>
</evidence>
<dbReference type="GeneID" id="54409646"/>
<keyword evidence="8" id="KW-1185">Reference proteome</keyword>
<evidence type="ECO:0000313" key="8">
    <source>
        <dbReference type="Proteomes" id="UP000799771"/>
    </source>
</evidence>
<keyword evidence="5" id="KW-0496">Mitochondrion</keyword>
<evidence type="ECO:0000256" key="1">
    <source>
        <dbReference type="ARBA" id="ARBA00004450"/>
    </source>
</evidence>
<protein>
    <submittedName>
        <fullName evidence="7">NAD dependent epimerase/dehydratase family protein-like protein</fullName>
    </submittedName>
</protein>